<dbReference type="Pfam" id="PF00535">
    <property type="entry name" value="Glycos_transf_2"/>
    <property type="match status" value="2"/>
</dbReference>
<name>A0ABS0J691_9BACT</name>
<protein>
    <submittedName>
        <fullName evidence="3">Glycosyltransferase</fullName>
    </submittedName>
</protein>
<dbReference type="EMBL" id="VRYY01000436">
    <property type="protein sequence ID" value="MBG3877988.1"/>
    <property type="molecule type" value="Genomic_DNA"/>
</dbReference>
<feature type="domain" description="Glycosyltransferase 2-like" evidence="2">
    <location>
        <begin position="95"/>
        <end position="175"/>
    </location>
</feature>
<evidence type="ECO:0000259" key="2">
    <source>
        <dbReference type="Pfam" id="PF00535"/>
    </source>
</evidence>
<feature type="compositionally biased region" description="Basic and acidic residues" evidence="1">
    <location>
        <begin position="272"/>
        <end position="288"/>
    </location>
</feature>
<keyword evidence="4" id="KW-1185">Reference proteome</keyword>
<reference evidence="3 4" key="1">
    <citation type="submission" date="2019-08" db="EMBL/GenBank/DDBJ databases">
        <authorList>
            <person name="Luo N."/>
        </authorList>
    </citation>
    <scope>NUCLEOTIDE SEQUENCE [LARGE SCALE GENOMIC DNA]</scope>
    <source>
        <strain evidence="3 4">NCIMB 9442</strain>
    </source>
</reference>
<sequence>MNQDQHFHAAARDGHPLISVVVPSYNHGRYIGACLDALMFQDYPNLEIVITDDASTDDSVAVIRRFLRDVAGATASYACRYDAATDVIERAVHPRYARTGRRIVFLRAEANSGSTANYNRGLAHCTGEYCTFVPADDICHPQLFSALALPLRNDTADFAYADMFVVDDDMRILREFRLPEHSFDASFRSWYLCGVAKLYRRVLHDRFGPFDETADADDHECFLRFALGGARFTHVPYTLYSVRSHEGRENGLHAPGRFARLLKHSKRLTLMAREREPAPPGAWREEMVRTGAPGTDRTPDADADDAPHAACGPHPVAERVVLTYEERSFLTEGNGADTPPTPPPLPDGDEEASRG</sequence>
<dbReference type="PANTHER" id="PTHR43685:SF11">
    <property type="entry name" value="GLYCOSYLTRANSFERASE TAGX-RELATED"/>
    <property type="match status" value="1"/>
</dbReference>
<feature type="domain" description="Glycosyltransferase 2-like" evidence="2">
    <location>
        <begin position="19"/>
        <end position="67"/>
    </location>
</feature>
<organism evidence="3 4">
    <name type="scientific">Nitratidesulfovibrio oxamicus</name>
    <dbReference type="NCBI Taxonomy" id="32016"/>
    <lineage>
        <taxon>Bacteria</taxon>
        <taxon>Pseudomonadati</taxon>
        <taxon>Thermodesulfobacteriota</taxon>
        <taxon>Desulfovibrionia</taxon>
        <taxon>Desulfovibrionales</taxon>
        <taxon>Desulfovibrionaceae</taxon>
        <taxon>Nitratidesulfovibrio</taxon>
    </lineage>
</organism>
<feature type="region of interest" description="Disordered" evidence="1">
    <location>
        <begin position="272"/>
        <end position="355"/>
    </location>
</feature>
<dbReference type="SUPFAM" id="SSF53448">
    <property type="entry name" value="Nucleotide-diphospho-sugar transferases"/>
    <property type="match status" value="1"/>
</dbReference>
<dbReference type="Gene3D" id="3.90.550.10">
    <property type="entry name" value="Spore Coat Polysaccharide Biosynthesis Protein SpsA, Chain A"/>
    <property type="match status" value="1"/>
</dbReference>
<dbReference type="InterPro" id="IPR029044">
    <property type="entry name" value="Nucleotide-diphossugar_trans"/>
</dbReference>
<dbReference type="InterPro" id="IPR001173">
    <property type="entry name" value="Glyco_trans_2-like"/>
</dbReference>
<dbReference type="RefSeq" id="WP_196610011.1">
    <property type="nucleotide sequence ID" value="NZ_VRYY01000436.1"/>
</dbReference>
<evidence type="ECO:0000313" key="4">
    <source>
        <dbReference type="Proteomes" id="UP001194469"/>
    </source>
</evidence>
<gene>
    <name evidence="3" type="ORF">FVW20_13465</name>
</gene>
<accession>A0ABS0J691</accession>
<dbReference type="InterPro" id="IPR050834">
    <property type="entry name" value="Glycosyltransf_2"/>
</dbReference>
<comment type="caution">
    <text evidence="3">The sequence shown here is derived from an EMBL/GenBank/DDBJ whole genome shotgun (WGS) entry which is preliminary data.</text>
</comment>
<dbReference type="PANTHER" id="PTHR43685">
    <property type="entry name" value="GLYCOSYLTRANSFERASE"/>
    <property type="match status" value="1"/>
</dbReference>
<proteinExistence type="predicted"/>
<dbReference type="Proteomes" id="UP001194469">
    <property type="component" value="Unassembled WGS sequence"/>
</dbReference>
<evidence type="ECO:0000256" key="1">
    <source>
        <dbReference type="SAM" id="MobiDB-lite"/>
    </source>
</evidence>
<evidence type="ECO:0000313" key="3">
    <source>
        <dbReference type="EMBL" id="MBG3877988.1"/>
    </source>
</evidence>